<accession>A0AAN6JKA0</accession>
<dbReference type="Proteomes" id="UP001176521">
    <property type="component" value="Unassembled WGS sequence"/>
</dbReference>
<feature type="compositionally biased region" description="Low complexity" evidence="3">
    <location>
        <begin position="808"/>
        <end position="823"/>
    </location>
</feature>
<feature type="compositionally biased region" description="Gly residues" evidence="3">
    <location>
        <begin position="868"/>
        <end position="878"/>
    </location>
</feature>
<dbReference type="PROSITE" id="PS00463">
    <property type="entry name" value="ZN2_CY6_FUNGAL_1"/>
    <property type="match status" value="1"/>
</dbReference>
<feature type="compositionally biased region" description="Low complexity" evidence="3">
    <location>
        <begin position="166"/>
        <end position="184"/>
    </location>
</feature>
<feature type="domain" description="Zn(2)-C6 fungal-type" evidence="4">
    <location>
        <begin position="89"/>
        <end position="118"/>
    </location>
</feature>
<proteinExistence type="predicted"/>
<dbReference type="SMART" id="SM00066">
    <property type="entry name" value="GAL4"/>
    <property type="match status" value="1"/>
</dbReference>
<dbReference type="GO" id="GO:0008270">
    <property type="term" value="F:zinc ion binding"/>
    <property type="evidence" value="ECO:0007669"/>
    <property type="project" value="InterPro"/>
</dbReference>
<dbReference type="AlphaFoldDB" id="A0AAN6JKA0"/>
<dbReference type="InterPro" id="IPR050987">
    <property type="entry name" value="AtrR-like"/>
</dbReference>
<dbReference type="Pfam" id="PF04082">
    <property type="entry name" value="Fungal_trans"/>
    <property type="match status" value="1"/>
</dbReference>
<feature type="region of interest" description="Disordered" evidence="3">
    <location>
        <begin position="900"/>
        <end position="955"/>
    </location>
</feature>
<name>A0AAN6JKA0_9BASI</name>
<gene>
    <name evidence="5" type="ORF">OC842_003318</name>
</gene>
<keyword evidence="6" id="KW-1185">Reference proteome</keyword>
<feature type="region of interest" description="Disordered" evidence="3">
    <location>
        <begin position="1"/>
        <end position="84"/>
    </location>
</feature>
<evidence type="ECO:0000313" key="6">
    <source>
        <dbReference type="Proteomes" id="UP001176521"/>
    </source>
</evidence>
<dbReference type="GO" id="GO:0000981">
    <property type="term" value="F:DNA-binding transcription factor activity, RNA polymerase II-specific"/>
    <property type="evidence" value="ECO:0007669"/>
    <property type="project" value="InterPro"/>
</dbReference>
<feature type="compositionally biased region" description="Polar residues" evidence="3">
    <location>
        <begin position="837"/>
        <end position="864"/>
    </location>
</feature>
<comment type="caution">
    <text evidence="5">The sequence shown here is derived from an EMBL/GenBank/DDBJ whole genome shotgun (WGS) entry which is preliminary data.</text>
</comment>
<feature type="region of interest" description="Disordered" evidence="3">
    <location>
        <begin position="837"/>
        <end position="883"/>
    </location>
</feature>
<dbReference type="GO" id="GO:0003677">
    <property type="term" value="F:DNA binding"/>
    <property type="evidence" value="ECO:0007669"/>
    <property type="project" value="InterPro"/>
</dbReference>
<organism evidence="5 6">
    <name type="scientific">Tilletia horrida</name>
    <dbReference type="NCBI Taxonomy" id="155126"/>
    <lineage>
        <taxon>Eukaryota</taxon>
        <taxon>Fungi</taxon>
        <taxon>Dikarya</taxon>
        <taxon>Basidiomycota</taxon>
        <taxon>Ustilaginomycotina</taxon>
        <taxon>Exobasidiomycetes</taxon>
        <taxon>Tilletiales</taxon>
        <taxon>Tilletiaceae</taxon>
        <taxon>Tilletia</taxon>
    </lineage>
</organism>
<dbReference type="Gene3D" id="4.10.240.10">
    <property type="entry name" value="Zn(2)-C6 fungal-type DNA-binding domain"/>
    <property type="match status" value="1"/>
</dbReference>
<dbReference type="CDD" id="cd12148">
    <property type="entry name" value="fungal_TF_MHR"/>
    <property type="match status" value="1"/>
</dbReference>
<feature type="region of interest" description="Disordered" evidence="3">
    <location>
        <begin position="144"/>
        <end position="187"/>
    </location>
</feature>
<evidence type="ECO:0000256" key="3">
    <source>
        <dbReference type="SAM" id="MobiDB-lite"/>
    </source>
</evidence>
<keyword evidence="1" id="KW-0479">Metal-binding</keyword>
<dbReference type="InterPro" id="IPR007219">
    <property type="entry name" value="XnlR_reg_dom"/>
</dbReference>
<sequence>MDAQPKNGHAAVEGRSPSPFSPSPSASAPASPLGPAQSAGTSIKSDAQSLPPPPLPGKAKAQRVETEPPSFSAQTKTADGADRKRIYRACETCRRKKIKCNGTKPCKPCVKMSETCIFLDDTSKSSTYSKSYVESLEKRLKKLEEDSRVKNGDEGDNSPASDAHPSLAASTSASRSSNSAGPSSYFPHPKPGVLQMSLVAMGNDESCAGRLQTDEEGNRRYIGPSAALGILCDAASLALGPSANTGLERSILPPSAELRILSGGTGVSLASVVPTYPSVDGVSLPPRDLADALLRTFFESIHPIFPVLNERETKHKCALIYESMENPPQAHFGSSGAASSAFSSGHQDKGSGRNDPLIMGTIFAVFACASRILKDPRVCTAFPSAAEAENEGYADVYQHQIDTTSPSQGEQPPPLSGPNFALAGLGFFERAQVLSLHRASDTRLEQVQCTALLALYMSACNCAARAWILCGTALRVAIDIGIHRAIIPLEMSVAELEMRRRVWACVYTIDRLLGIALGRPLGIEDINHDQMRPSLSLESGSQKLMPGFNLLVDLLQMQALLCRCVTRLNNARSQSDLDTVSSLRAQALGFEDQLAEWMARVPPHLRNPTSEPGSVWDIQSVVLMATYHSAEMLLYRSLVQDSQKKPTNTLSREDDEVLTKATRTAVRIIKLAPQMSVLAATHFTLEFSQQLLVAASFLGLNAYRHRGANALKLFSQADEGVLGLRLLEPNFPGARNLRKALSRVIKALRQKCGVAPPPGPAPGMSSPKTAHSAPRQPHAAARTLSDPNAGAGPSRTASSKHRAQPYPTSSSSSSTAAAASSAARSGADMGISRLVSPSLSHAQQHGTSSPGSTVHSPETGQMRATGSGSSGGGGGAGQGLTPPDLLGLSFSIFSGSEPYHFQHRQSHQDEHRHHHASQLQPHPHGTTPAHGHPASAPTSALPLPHPPSAMPPSSSSSAVAAAAAAAPAPALPDYFDGATMSTDFHFDGGFDPFAALELLTTCDLSALIGHDTNGAAASLGFGPSSSGSS</sequence>
<feature type="compositionally biased region" description="Low complexity" evidence="3">
    <location>
        <begin position="23"/>
        <end position="39"/>
    </location>
</feature>
<feature type="compositionally biased region" description="Low complexity" evidence="3">
    <location>
        <begin position="921"/>
        <end position="942"/>
    </location>
</feature>
<dbReference type="CDD" id="cd00067">
    <property type="entry name" value="GAL4"/>
    <property type="match status" value="1"/>
</dbReference>
<keyword evidence="2" id="KW-0539">Nucleus</keyword>
<feature type="compositionally biased region" description="Basic and acidic residues" evidence="3">
    <location>
        <begin position="144"/>
        <end position="153"/>
    </location>
</feature>
<dbReference type="SUPFAM" id="SSF57701">
    <property type="entry name" value="Zn2/Cys6 DNA-binding domain"/>
    <property type="match status" value="1"/>
</dbReference>
<feature type="region of interest" description="Disordered" evidence="3">
    <location>
        <begin position="752"/>
        <end position="825"/>
    </location>
</feature>
<dbReference type="InterPro" id="IPR036864">
    <property type="entry name" value="Zn2-C6_fun-type_DNA-bd_sf"/>
</dbReference>
<dbReference type="GO" id="GO:0006351">
    <property type="term" value="P:DNA-templated transcription"/>
    <property type="evidence" value="ECO:0007669"/>
    <property type="project" value="InterPro"/>
</dbReference>
<evidence type="ECO:0000256" key="2">
    <source>
        <dbReference type="ARBA" id="ARBA00023242"/>
    </source>
</evidence>
<dbReference type="PANTHER" id="PTHR46910:SF1">
    <property type="entry name" value="MISCELLANEOUS ZN(II)2CYS6 TRANSCRIPTION FACTOR (EUROFUNG)-RELATED"/>
    <property type="match status" value="1"/>
</dbReference>
<dbReference type="PROSITE" id="PS50048">
    <property type="entry name" value="ZN2_CY6_FUNGAL_2"/>
    <property type="match status" value="1"/>
</dbReference>
<protein>
    <recommendedName>
        <fullName evidence="4">Zn(2)-C6 fungal-type domain-containing protein</fullName>
    </recommendedName>
</protein>
<dbReference type="PANTHER" id="PTHR46910">
    <property type="entry name" value="TRANSCRIPTION FACTOR PDR1"/>
    <property type="match status" value="1"/>
</dbReference>
<dbReference type="InterPro" id="IPR001138">
    <property type="entry name" value="Zn2Cys6_DnaBD"/>
</dbReference>
<reference evidence="5" key="1">
    <citation type="journal article" date="2023" name="PhytoFront">
        <title>Draft Genome Resources of Seven Strains of Tilletia horrida, Causal Agent of Kernel Smut of Rice.</title>
        <authorList>
            <person name="Khanal S."/>
            <person name="Antony Babu S."/>
            <person name="Zhou X.G."/>
        </authorList>
    </citation>
    <scope>NUCLEOTIDE SEQUENCE</scope>
    <source>
        <strain evidence="5">TX3</strain>
    </source>
</reference>
<dbReference type="Pfam" id="PF00172">
    <property type="entry name" value="Zn_clus"/>
    <property type="match status" value="1"/>
</dbReference>
<evidence type="ECO:0000259" key="4">
    <source>
        <dbReference type="PROSITE" id="PS50048"/>
    </source>
</evidence>
<evidence type="ECO:0000256" key="1">
    <source>
        <dbReference type="ARBA" id="ARBA00022723"/>
    </source>
</evidence>
<dbReference type="SMART" id="SM00906">
    <property type="entry name" value="Fungal_trans"/>
    <property type="match status" value="1"/>
</dbReference>
<dbReference type="EMBL" id="JAPDMQ010000162">
    <property type="protein sequence ID" value="KAK0532374.1"/>
    <property type="molecule type" value="Genomic_DNA"/>
</dbReference>
<feature type="region of interest" description="Disordered" evidence="3">
    <location>
        <begin position="330"/>
        <end position="350"/>
    </location>
</feature>
<feature type="compositionally biased region" description="Low complexity" evidence="3">
    <location>
        <begin position="332"/>
        <end position="345"/>
    </location>
</feature>
<evidence type="ECO:0000313" key="5">
    <source>
        <dbReference type="EMBL" id="KAK0532374.1"/>
    </source>
</evidence>